<dbReference type="InterPro" id="IPR003439">
    <property type="entry name" value="ABC_transporter-like_ATP-bd"/>
</dbReference>
<dbReference type="GO" id="GO:0016887">
    <property type="term" value="F:ATP hydrolysis activity"/>
    <property type="evidence" value="ECO:0007669"/>
    <property type="project" value="InterPro"/>
</dbReference>
<protein>
    <submittedName>
        <fullName evidence="5">Putative ABC transport system ATP-binding protein</fullName>
    </submittedName>
</protein>
<dbReference type="PROSITE" id="PS50893">
    <property type="entry name" value="ABC_TRANSPORTER_2"/>
    <property type="match status" value="1"/>
</dbReference>
<evidence type="ECO:0000313" key="5">
    <source>
        <dbReference type="EMBL" id="SKB64441.1"/>
    </source>
</evidence>
<dbReference type="RefSeq" id="WP_079590242.1">
    <property type="nucleotide sequence ID" value="NZ_FUYN01000006.1"/>
</dbReference>
<proteinExistence type="predicted"/>
<keyword evidence="6" id="KW-1185">Reference proteome</keyword>
<dbReference type="AlphaFoldDB" id="A0A1T5CYK0"/>
<evidence type="ECO:0000259" key="4">
    <source>
        <dbReference type="PROSITE" id="PS50893"/>
    </source>
</evidence>
<dbReference type="PROSITE" id="PS00211">
    <property type="entry name" value="ABC_TRANSPORTER_1"/>
    <property type="match status" value="1"/>
</dbReference>
<feature type="domain" description="ABC transporter" evidence="4">
    <location>
        <begin position="2"/>
        <end position="237"/>
    </location>
</feature>
<dbReference type="InterPro" id="IPR027417">
    <property type="entry name" value="P-loop_NTPase"/>
</dbReference>
<dbReference type="PANTHER" id="PTHR24220:SF86">
    <property type="entry name" value="ABC TRANSPORTER ABCH.1"/>
    <property type="match status" value="1"/>
</dbReference>
<dbReference type="GO" id="GO:0005886">
    <property type="term" value="C:plasma membrane"/>
    <property type="evidence" value="ECO:0007669"/>
    <property type="project" value="TreeGrafter"/>
</dbReference>
<evidence type="ECO:0000256" key="3">
    <source>
        <dbReference type="ARBA" id="ARBA00022840"/>
    </source>
</evidence>
<dbReference type="GO" id="GO:0022857">
    <property type="term" value="F:transmembrane transporter activity"/>
    <property type="evidence" value="ECO:0007669"/>
    <property type="project" value="TreeGrafter"/>
</dbReference>
<evidence type="ECO:0000256" key="2">
    <source>
        <dbReference type="ARBA" id="ARBA00022741"/>
    </source>
</evidence>
<dbReference type="SMART" id="SM00382">
    <property type="entry name" value="AAA"/>
    <property type="match status" value="1"/>
</dbReference>
<name>A0A1T5CYK0_9FIRM</name>
<dbReference type="OrthoDB" id="9802264at2"/>
<dbReference type="EMBL" id="FUYN01000006">
    <property type="protein sequence ID" value="SKB64441.1"/>
    <property type="molecule type" value="Genomic_DNA"/>
</dbReference>
<dbReference type="InterPro" id="IPR017871">
    <property type="entry name" value="ABC_transporter-like_CS"/>
</dbReference>
<evidence type="ECO:0000256" key="1">
    <source>
        <dbReference type="ARBA" id="ARBA00022448"/>
    </source>
</evidence>
<keyword evidence="1" id="KW-0813">Transport</keyword>
<dbReference type="Gene3D" id="3.40.50.300">
    <property type="entry name" value="P-loop containing nucleotide triphosphate hydrolases"/>
    <property type="match status" value="1"/>
</dbReference>
<accession>A0A1T5CYK0</accession>
<dbReference type="SUPFAM" id="SSF52540">
    <property type="entry name" value="P-loop containing nucleoside triphosphate hydrolases"/>
    <property type="match status" value="1"/>
</dbReference>
<dbReference type="Proteomes" id="UP000243406">
    <property type="component" value="Unassembled WGS sequence"/>
</dbReference>
<reference evidence="6" key="1">
    <citation type="submission" date="2017-02" db="EMBL/GenBank/DDBJ databases">
        <authorList>
            <person name="Varghese N."/>
            <person name="Submissions S."/>
        </authorList>
    </citation>
    <scope>NUCLEOTIDE SEQUENCE [LARGE SCALE GENOMIC DNA]</scope>
    <source>
        <strain evidence="6">ATCC 35199</strain>
    </source>
</reference>
<sequence>MIKVKNISKSYKDAIVLNNVSLEINKGDFTAVMGPSGSGKSTLLYSISSMDNPDEGEVIFEGIDVYKLSESELSKFRLNKMGFVFQNSQMLKNLSIFDNIILPGMVAKRESIEVVRARATELMSKMGIEDIKDRDIREVSGGQLQRAAICRAMINSPEILFMDEPTGALNSEAASQVMEILKKLNQEGISIMLVTHDAKMASMAKKVIYIKDGKLAGEIKLSNEKEALAEIDLWLKTI</sequence>
<dbReference type="Pfam" id="PF00005">
    <property type="entry name" value="ABC_tran"/>
    <property type="match status" value="1"/>
</dbReference>
<evidence type="ECO:0000313" key="6">
    <source>
        <dbReference type="Proteomes" id="UP000243406"/>
    </source>
</evidence>
<dbReference type="InterPro" id="IPR015854">
    <property type="entry name" value="ABC_transpr_LolD-like"/>
</dbReference>
<dbReference type="GO" id="GO:0005524">
    <property type="term" value="F:ATP binding"/>
    <property type="evidence" value="ECO:0007669"/>
    <property type="project" value="UniProtKB-KW"/>
</dbReference>
<dbReference type="InterPro" id="IPR003593">
    <property type="entry name" value="AAA+_ATPase"/>
</dbReference>
<dbReference type="InterPro" id="IPR017911">
    <property type="entry name" value="MacB-like_ATP-bd"/>
</dbReference>
<dbReference type="CDD" id="cd03255">
    <property type="entry name" value="ABC_MJ0796_LolCDE_FtsE"/>
    <property type="match status" value="1"/>
</dbReference>
<keyword evidence="2" id="KW-0547">Nucleotide-binding</keyword>
<gene>
    <name evidence="5" type="ORF">SAMN02745120_2464</name>
</gene>
<organism evidence="5 6">
    <name type="scientific">Acetoanaerobium noterae</name>
    <dbReference type="NCBI Taxonomy" id="745369"/>
    <lineage>
        <taxon>Bacteria</taxon>
        <taxon>Bacillati</taxon>
        <taxon>Bacillota</taxon>
        <taxon>Clostridia</taxon>
        <taxon>Peptostreptococcales</taxon>
        <taxon>Filifactoraceae</taxon>
        <taxon>Acetoanaerobium</taxon>
    </lineage>
</organism>
<dbReference type="FunFam" id="3.40.50.300:FF:000032">
    <property type="entry name" value="Export ABC transporter ATP-binding protein"/>
    <property type="match status" value="1"/>
</dbReference>
<keyword evidence="3 5" id="KW-0067">ATP-binding</keyword>
<dbReference type="GO" id="GO:0098796">
    <property type="term" value="C:membrane protein complex"/>
    <property type="evidence" value="ECO:0007669"/>
    <property type="project" value="UniProtKB-ARBA"/>
</dbReference>
<dbReference type="PANTHER" id="PTHR24220">
    <property type="entry name" value="IMPORT ATP-BINDING PROTEIN"/>
    <property type="match status" value="1"/>
</dbReference>